<dbReference type="InterPro" id="IPR036864">
    <property type="entry name" value="Zn2-C6_fun-type_DNA-bd_sf"/>
</dbReference>
<keyword evidence="4" id="KW-0804">Transcription</keyword>
<feature type="domain" description="Zn(2)-C6 fungal-type" evidence="7">
    <location>
        <begin position="13"/>
        <end position="43"/>
    </location>
</feature>
<dbReference type="GO" id="GO:0000981">
    <property type="term" value="F:DNA-binding transcription factor activity, RNA polymerase II-specific"/>
    <property type="evidence" value="ECO:0007669"/>
    <property type="project" value="InterPro"/>
</dbReference>
<feature type="compositionally biased region" description="Basic residues" evidence="6">
    <location>
        <begin position="45"/>
        <end position="57"/>
    </location>
</feature>
<dbReference type="SUPFAM" id="SSF57701">
    <property type="entry name" value="Zn2/Cys6 DNA-binding domain"/>
    <property type="match status" value="1"/>
</dbReference>
<name>A0A6A5TH09_9PLEO</name>
<feature type="compositionally biased region" description="Polar residues" evidence="6">
    <location>
        <begin position="58"/>
        <end position="95"/>
    </location>
</feature>
<feature type="region of interest" description="Disordered" evidence="6">
    <location>
        <begin position="45"/>
        <end position="127"/>
    </location>
</feature>
<accession>A0A6A5TH09</accession>
<keyword evidence="9" id="KW-1185">Reference proteome</keyword>
<keyword evidence="2" id="KW-0479">Metal-binding</keyword>
<evidence type="ECO:0000259" key="7">
    <source>
        <dbReference type="PROSITE" id="PS50048"/>
    </source>
</evidence>
<evidence type="ECO:0000256" key="5">
    <source>
        <dbReference type="ARBA" id="ARBA00023242"/>
    </source>
</evidence>
<protein>
    <recommendedName>
        <fullName evidence="7">Zn(2)-C6 fungal-type domain-containing protein</fullName>
    </recommendedName>
</protein>
<keyword evidence="5" id="KW-0539">Nucleus</keyword>
<evidence type="ECO:0000313" key="8">
    <source>
        <dbReference type="EMBL" id="KAF1951450.1"/>
    </source>
</evidence>
<dbReference type="SMART" id="SM00066">
    <property type="entry name" value="GAL4"/>
    <property type="match status" value="1"/>
</dbReference>
<dbReference type="Pfam" id="PF00172">
    <property type="entry name" value="Zn_clus"/>
    <property type="match status" value="1"/>
</dbReference>
<organism evidence="8 9">
    <name type="scientific">Byssothecium circinans</name>
    <dbReference type="NCBI Taxonomy" id="147558"/>
    <lineage>
        <taxon>Eukaryota</taxon>
        <taxon>Fungi</taxon>
        <taxon>Dikarya</taxon>
        <taxon>Ascomycota</taxon>
        <taxon>Pezizomycotina</taxon>
        <taxon>Dothideomycetes</taxon>
        <taxon>Pleosporomycetidae</taxon>
        <taxon>Pleosporales</taxon>
        <taxon>Massarineae</taxon>
        <taxon>Massarinaceae</taxon>
        <taxon>Byssothecium</taxon>
    </lineage>
</organism>
<dbReference type="Proteomes" id="UP000800035">
    <property type="component" value="Unassembled WGS sequence"/>
</dbReference>
<dbReference type="GO" id="GO:0008270">
    <property type="term" value="F:zinc ion binding"/>
    <property type="evidence" value="ECO:0007669"/>
    <property type="project" value="InterPro"/>
</dbReference>
<dbReference type="PANTHER" id="PTHR47338:SF19">
    <property type="entry name" value="ZN(II)2CYS6 TRANSCRIPTION FACTOR (EUROFUNG)"/>
    <property type="match status" value="1"/>
</dbReference>
<gene>
    <name evidence="8" type="ORF">CC80DRAFT_207137</name>
</gene>
<dbReference type="PROSITE" id="PS00463">
    <property type="entry name" value="ZN2_CY6_FUNGAL_1"/>
    <property type="match status" value="1"/>
</dbReference>
<evidence type="ECO:0000256" key="1">
    <source>
        <dbReference type="ARBA" id="ARBA00004123"/>
    </source>
</evidence>
<keyword evidence="3" id="KW-0805">Transcription regulation</keyword>
<proteinExistence type="predicted"/>
<evidence type="ECO:0000256" key="2">
    <source>
        <dbReference type="ARBA" id="ARBA00022723"/>
    </source>
</evidence>
<evidence type="ECO:0000256" key="3">
    <source>
        <dbReference type="ARBA" id="ARBA00023015"/>
    </source>
</evidence>
<evidence type="ECO:0000313" key="9">
    <source>
        <dbReference type="Proteomes" id="UP000800035"/>
    </source>
</evidence>
<comment type="subcellular location">
    <subcellularLocation>
        <location evidence="1">Nucleus</location>
    </subcellularLocation>
</comment>
<reference evidence="8" key="1">
    <citation type="journal article" date="2020" name="Stud. Mycol.">
        <title>101 Dothideomycetes genomes: a test case for predicting lifestyles and emergence of pathogens.</title>
        <authorList>
            <person name="Haridas S."/>
            <person name="Albert R."/>
            <person name="Binder M."/>
            <person name="Bloem J."/>
            <person name="Labutti K."/>
            <person name="Salamov A."/>
            <person name="Andreopoulos B."/>
            <person name="Baker S."/>
            <person name="Barry K."/>
            <person name="Bills G."/>
            <person name="Bluhm B."/>
            <person name="Cannon C."/>
            <person name="Castanera R."/>
            <person name="Culley D."/>
            <person name="Daum C."/>
            <person name="Ezra D."/>
            <person name="Gonzalez J."/>
            <person name="Henrissat B."/>
            <person name="Kuo A."/>
            <person name="Liang C."/>
            <person name="Lipzen A."/>
            <person name="Lutzoni F."/>
            <person name="Magnuson J."/>
            <person name="Mondo S."/>
            <person name="Nolan M."/>
            <person name="Ohm R."/>
            <person name="Pangilinan J."/>
            <person name="Park H.-J."/>
            <person name="Ramirez L."/>
            <person name="Alfaro M."/>
            <person name="Sun H."/>
            <person name="Tritt A."/>
            <person name="Yoshinaga Y."/>
            <person name="Zwiers L.-H."/>
            <person name="Turgeon B."/>
            <person name="Goodwin S."/>
            <person name="Spatafora J."/>
            <person name="Crous P."/>
            <person name="Grigoriev I."/>
        </authorList>
    </citation>
    <scope>NUCLEOTIDE SEQUENCE</scope>
    <source>
        <strain evidence="8">CBS 675.92</strain>
    </source>
</reference>
<dbReference type="PANTHER" id="PTHR47338">
    <property type="entry name" value="ZN(II)2CYS6 TRANSCRIPTION FACTOR (EUROFUNG)-RELATED"/>
    <property type="match status" value="1"/>
</dbReference>
<feature type="compositionally biased region" description="Polar residues" evidence="6">
    <location>
        <begin position="106"/>
        <end position="127"/>
    </location>
</feature>
<dbReference type="PROSITE" id="PS50048">
    <property type="entry name" value="ZN2_CY6_FUNGAL_2"/>
    <property type="match status" value="1"/>
</dbReference>
<dbReference type="InterPro" id="IPR001138">
    <property type="entry name" value="Zn2Cys6_DnaBD"/>
</dbReference>
<dbReference type="Gene3D" id="4.10.240.10">
    <property type="entry name" value="Zn(2)-C6 fungal-type DNA-binding domain"/>
    <property type="match status" value="1"/>
</dbReference>
<dbReference type="OrthoDB" id="5069333at2759"/>
<dbReference type="InterPro" id="IPR050815">
    <property type="entry name" value="TF_fung"/>
</dbReference>
<sequence length="243" mass="26713">MDAAFKTEFKHIACARCRERKVKCDGGRPSCRRCVQNQASCQYVKSRKQQGKKKNTPTRRVSSQLRSTAASASSPQALRSTPSYRSCFQESSSPRTPSPYYHDDNTSTGTSFTPESARTPSWSAEPFPSTSLDSSGVALLDPFSIPLDPSISFCGTSYTPDYLSSSNQSLIPLVMDTSRSYKPIPQASEARNTSFEGVIDAPYPYTETTYVTRLSTATNWDQSIYSSTGAAYGTSITSQYPRI</sequence>
<dbReference type="GO" id="GO:0005634">
    <property type="term" value="C:nucleus"/>
    <property type="evidence" value="ECO:0007669"/>
    <property type="project" value="UniProtKB-SubCell"/>
</dbReference>
<dbReference type="AlphaFoldDB" id="A0A6A5TH09"/>
<evidence type="ECO:0000256" key="4">
    <source>
        <dbReference type="ARBA" id="ARBA00023163"/>
    </source>
</evidence>
<evidence type="ECO:0000256" key="6">
    <source>
        <dbReference type="SAM" id="MobiDB-lite"/>
    </source>
</evidence>
<dbReference type="EMBL" id="ML977017">
    <property type="protein sequence ID" value="KAF1951450.1"/>
    <property type="molecule type" value="Genomic_DNA"/>
</dbReference>
<dbReference type="CDD" id="cd00067">
    <property type="entry name" value="GAL4"/>
    <property type="match status" value="1"/>
</dbReference>